<proteinExistence type="predicted"/>
<dbReference type="EMBL" id="SSOD01000003">
    <property type="protein sequence ID" value="THF63223.1"/>
    <property type="molecule type" value="Genomic_DNA"/>
</dbReference>
<evidence type="ECO:0000313" key="1">
    <source>
        <dbReference type="EMBL" id="THF63223.1"/>
    </source>
</evidence>
<protein>
    <submittedName>
        <fullName evidence="1">DUF3108 domain-containing protein</fullName>
    </submittedName>
</protein>
<organism evidence="1 2">
    <name type="scientific">Pseudothauera rhizosphaerae</name>
    <dbReference type="NCBI Taxonomy" id="2565932"/>
    <lineage>
        <taxon>Bacteria</taxon>
        <taxon>Pseudomonadati</taxon>
        <taxon>Pseudomonadota</taxon>
        <taxon>Betaproteobacteria</taxon>
        <taxon>Rhodocyclales</taxon>
        <taxon>Zoogloeaceae</taxon>
        <taxon>Pseudothauera</taxon>
    </lineage>
</organism>
<dbReference type="OrthoDB" id="8526020at2"/>
<name>A0A4V6RX62_9RHOO</name>
<keyword evidence="2" id="KW-1185">Reference proteome</keyword>
<dbReference type="AlphaFoldDB" id="A0A4V6RX62"/>
<dbReference type="InterPro" id="IPR021457">
    <property type="entry name" value="DUF3108"/>
</dbReference>
<evidence type="ECO:0000313" key="2">
    <source>
        <dbReference type="Proteomes" id="UP000307956"/>
    </source>
</evidence>
<accession>A0A4V6RX62</accession>
<dbReference type="RefSeq" id="WP_136383675.1">
    <property type="nucleotide sequence ID" value="NZ_SSOD01000003.1"/>
</dbReference>
<gene>
    <name evidence="1" type="ORF">E6O51_03905</name>
</gene>
<dbReference type="Proteomes" id="UP000307956">
    <property type="component" value="Unassembled WGS sequence"/>
</dbReference>
<comment type="caution">
    <text evidence="1">The sequence shown here is derived from an EMBL/GenBank/DDBJ whole genome shotgun (WGS) entry which is preliminary data.</text>
</comment>
<dbReference type="Pfam" id="PF11306">
    <property type="entry name" value="DUF3108"/>
    <property type="match status" value="1"/>
</dbReference>
<reference evidence="1 2" key="1">
    <citation type="submission" date="2019-04" db="EMBL/GenBank/DDBJ databases">
        <title>Azoarcus rhizosphaerae sp. nov. isolated from rhizosphere of Ficus religiosa.</title>
        <authorList>
            <person name="Lin S.-Y."/>
            <person name="Hameed A."/>
            <person name="Hsu Y.-H."/>
            <person name="Young C.-C."/>
        </authorList>
    </citation>
    <scope>NUCLEOTIDE SEQUENCE [LARGE SCALE GENOMIC DNA]</scope>
    <source>
        <strain evidence="1 2">CC-YHH848</strain>
    </source>
</reference>
<sequence>MSIRNTLLALGLSVGMHAWLLGGGLPLPTADRPELPEPFVVRAALIDPPPPPAPEPVQVAALKPVPVVPAPRRAKPAPPPPAAITAEPAPVEEAAPPAEVAALAHELPAVEAPPPEPAPLAEAVPVAAAEVLDVEGWPAQGSIVFRVFLGKGGMQVGESRHEWSHDERRYRMSVLVQTTGVAALLSGLRYVQRSEGEVGRRGLKPERFTVEQQGRPTQLAAFDWTAGRVSLQRGGKERRAASVRPGDQDVLSLWHQIGIIGTAGLPAELTVVSGRSAKPARLERVGEETVQLPIGRLDTLRLRAQAADGSMTIDIWLARNYGMLPVRIRMTDDDGEVLDQQAIQLRLSPPGAAAAAADAGEPEAMIELEEEVDPLAHIFQQNN</sequence>